<dbReference type="InterPro" id="IPR043202">
    <property type="entry name" value="Band-7_stomatin-like"/>
</dbReference>
<dbReference type="FunCoup" id="W5MRM9">
    <property type="interactions" value="98"/>
</dbReference>
<dbReference type="OrthoDB" id="2105077at2759"/>
<evidence type="ECO:0000256" key="1">
    <source>
        <dbReference type="ARBA" id="ARBA00004370"/>
    </source>
</evidence>
<feature type="region of interest" description="Disordered" evidence="6">
    <location>
        <begin position="374"/>
        <end position="396"/>
    </location>
</feature>
<dbReference type="AlphaFoldDB" id="W5MRM9"/>
<dbReference type="InterPro" id="IPR001107">
    <property type="entry name" value="Band_7"/>
</dbReference>
<evidence type="ECO:0000313" key="10">
    <source>
        <dbReference type="Proteomes" id="UP000018468"/>
    </source>
</evidence>
<organism evidence="9 10">
    <name type="scientific">Lepisosteus oculatus</name>
    <name type="common">Spotted gar</name>
    <dbReference type="NCBI Taxonomy" id="7918"/>
    <lineage>
        <taxon>Eukaryota</taxon>
        <taxon>Metazoa</taxon>
        <taxon>Chordata</taxon>
        <taxon>Craniata</taxon>
        <taxon>Vertebrata</taxon>
        <taxon>Euteleostomi</taxon>
        <taxon>Actinopterygii</taxon>
        <taxon>Neopterygii</taxon>
        <taxon>Holostei</taxon>
        <taxon>Semionotiformes</taxon>
        <taxon>Lepisosteidae</taxon>
        <taxon>Lepisosteus</taxon>
    </lineage>
</organism>
<dbReference type="InParanoid" id="W5MRM9"/>
<dbReference type="InterPro" id="IPR036013">
    <property type="entry name" value="Band_7/SPFH_dom_sf"/>
</dbReference>
<dbReference type="Bgee" id="ENSLOCG00000009057">
    <property type="expression patterns" value="Expressed in mesonephros and 5 other cell types or tissues"/>
</dbReference>
<evidence type="ECO:0000313" key="9">
    <source>
        <dbReference type="Ensembl" id="ENSLOCP00000011038.1"/>
    </source>
</evidence>
<dbReference type="GO" id="GO:0005886">
    <property type="term" value="C:plasma membrane"/>
    <property type="evidence" value="ECO:0000318"/>
    <property type="project" value="GO_Central"/>
</dbReference>
<dbReference type="eggNOG" id="KOG2621">
    <property type="taxonomic scope" value="Eukaryota"/>
</dbReference>
<comment type="similarity">
    <text evidence="2">Belongs to the band 7/mec-2 family.</text>
</comment>
<dbReference type="Proteomes" id="UP000018468">
    <property type="component" value="Linkage group LG10"/>
</dbReference>
<dbReference type="Pfam" id="PF01145">
    <property type="entry name" value="Band_7"/>
    <property type="match status" value="1"/>
</dbReference>
<evidence type="ECO:0000256" key="6">
    <source>
        <dbReference type="SAM" id="MobiDB-lite"/>
    </source>
</evidence>
<dbReference type="FunFam" id="3.30.479.30:FF:000004">
    <property type="entry name" value="Putative membrane protease family, stomatin"/>
    <property type="match status" value="1"/>
</dbReference>
<dbReference type="SMART" id="SM00244">
    <property type="entry name" value="PHB"/>
    <property type="match status" value="1"/>
</dbReference>
<sequence length="396" mass="43947">MVLHMLLARKPHSKMERRSRSVSRSGRRGKDSPSTSQSRESRQRASRKGPLESGTQKSSEPKVLRGAPEVENNKAVSTVVNVDSVAHIEQEEIPEDLVGLLESEVQEEALKSKTLGICEWILTGVALIVIILFFPFSVWFCVKIVKEHERAVVFRLGHLMPGKARGPGLFFYLPFLDVYQKVDIRINMLVIPSHKILTKDMVTMELSAVCYYRVENVSLCFTVVTGISNMVQVLVQTTVKDILAHHSLTHILIHRRSIAQEIKVALDAVTCQWGIKVERIEIDDLSLPAEIQHTFSTEAEAKRQAQIKVIAAEGEKAVCEALKASAEILSGSPTAVHLRYLQILHSFASEKSTIILPLPSDLLSLAGHSTLLGNSGKPSLTEDLSKKEPQKDSPML</sequence>
<reference evidence="9" key="3">
    <citation type="submission" date="2025-09" db="UniProtKB">
        <authorList>
            <consortium name="Ensembl"/>
        </authorList>
    </citation>
    <scope>IDENTIFICATION</scope>
</reference>
<dbReference type="OMA" id="AWDGFRA"/>
<dbReference type="Ensembl" id="ENSLOCT00000011054.1">
    <property type="protein sequence ID" value="ENSLOCP00000011038.1"/>
    <property type="gene ID" value="ENSLOCG00000009057.1"/>
</dbReference>
<dbReference type="HOGENOM" id="CLU_024949_3_0_1"/>
<dbReference type="PANTHER" id="PTHR10264">
    <property type="entry name" value="BAND 7 PROTEIN-RELATED"/>
    <property type="match status" value="1"/>
</dbReference>
<keyword evidence="10" id="KW-1185">Reference proteome</keyword>
<evidence type="ECO:0000259" key="8">
    <source>
        <dbReference type="SMART" id="SM00244"/>
    </source>
</evidence>
<evidence type="ECO:0000256" key="2">
    <source>
        <dbReference type="ARBA" id="ARBA00008164"/>
    </source>
</evidence>
<keyword evidence="7" id="KW-0812">Transmembrane</keyword>
<dbReference type="PRINTS" id="PR00721">
    <property type="entry name" value="STOMATIN"/>
</dbReference>
<evidence type="ECO:0000256" key="4">
    <source>
        <dbReference type="ARBA" id="ARBA00053394"/>
    </source>
</evidence>
<dbReference type="CTD" id="7827"/>
<feature type="compositionally biased region" description="Basic and acidic residues" evidence="6">
    <location>
        <begin position="383"/>
        <end position="396"/>
    </location>
</feature>
<evidence type="ECO:0000256" key="3">
    <source>
        <dbReference type="ARBA" id="ARBA00023136"/>
    </source>
</evidence>
<feature type="transmembrane region" description="Helical" evidence="7">
    <location>
        <begin position="120"/>
        <end position="140"/>
    </location>
</feature>
<dbReference type="Gene3D" id="6.10.250.2090">
    <property type="match status" value="1"/>
</dbReference>
<feature type="domain" description="Band 7" evidence="8">
    <location>
        <begin position="140"/>
        <end position="299"/>
    </location>
</feature>
<evidence type="ECO:0000256" key="5">
    <source>
        <dbReference type="ARBA" id="ARBA00071670"/>
    </source>
</evidence>
<dbReference type="GeneID" id="102698093"/>
<dbReference type="STRING" id="7918.ENSLOCP00000011038"/>
<evidence type="ECO:0000256" key="7">
    <source>
        <dbReference type="SAM" id="Phobius"/>
    </source>
</evidence>
<dbReference type="GeneTree" id="ENSGT01030000234614"/>
<comment type="subcellular location">
    <subcellularLocation>
        <location evidence="1">Membrane</location>
    </subcellularLocation>
</comment>
<reference evidence="10" key="1">
    <citation type="submission" date="2011-12" db="EMBL/GenBank/DDBJ databases">
        <title>The Draft Genome of Lepisosteus oculatus.</title>
        <authorList>
            <consortium name="The Broad Institute Genome Assembly &amp; Analysis Group"/>
            <consortium name="Computational R&amp;D Group"/>
            <consortium name="and Sequencing Platform"/>
            <person name="Di Palma F."/>
            <person name="Alfoldi J."/>
            <person name="Johnson J."/>
            <person name="Berlin A."/>
            <person name="Gnerre S."/>
            <person name="Jaffe D."/>
            <person name="MacCallum I."/>
            <person name="Young S."/>
            <person name="Walker B.J."/>
            <person name="Lander E.S."/>
            <person name="Lindblad-Toh K."/>
        </authorList>
    </citation>
    <scope>NUCLEOTIDE SEQUENCE [LARGE SCALE GENOMIC DNA]</scope>
</reference>
<dbReference type="PANTHER" id="PTHR10264:SF127">
    <property type="entry name" value="PODOCIN"/>
    <property type="match status" value="1"/>
</dbReference>
<comment type="function">
    <text evidence="4">Plays a role in the regulation of glomerular permeability, acting probably as a linker between the plasma membrane and the cytoskeleton.</text>
</comment>
<dbReference type="EMBL" id="AHAT01032268">
    <property type="status" value="NOT_ANNOTATED_CDS"/>
    <property type="molecule type" value="Genomic_DNA"/>
</dbReference>
<dbReference type="Gene3D" id="3.30.479.30">
    <property type="entry name" value="Band 7 domain"/>
    <property type="match status" value="1"/>
</dbReference>
<proteinExistence type="inferred from homology"/>
<keyword evidence="7" id="KW-1133">Transmembrane helix</keyword>
<dbReference type="GO" id="GO:0009898">
    <property type="term" value="C:cytoplasmic side of plasma membrane"/>
    <property type="evidence" value="ECO:0007669"/>
    <property type="project" value="UniProtKB-ARBA"/>
</dbReference>
<dbReference type="KEGG" id="loc:102698093"/>
<keyword evidence="3 7" id="KW-0472">Membrane</keyword>
<reference evidence="9" key="2">
    <citation type="submission" date="2025-08" db="UniProtKB">
        <authorList>
            <consortium name="Ensembl"/>
        </authorList>
    </citation>
    <scope>IDENTIFICATION</scope>
</reference>
<dbReference type="InterPro" id="IPR001972">
    <property type="entry name" value="Stomatin_HflK_fam"/>
</dbReference>
<dbReference type="SUPFAM" id="SSF117892">
    <property type="entry name" value="Band 7/SPFH domain"/>
    <property type="match status" value="1"/>
</dbReference>
<name>W5MRM9_LEPOC</name>
<accession>W5MRM9</accession>
<protein>
    <recommendedName>
        <fullName evidence="5">Podocin</fullName>
    </recommendedName>
</protein>
<feature type="region of interest" description="Disordered" evidence="6">
    <location>
        <begin position="1"/>
        <end position="68"/>
    </location>
</feature>